<dbReference type="Proteomes" id="UP000284006">
    <property type="component" value="Unassembled WGS sequence"/>
</dbReference>
<keyword evidence="5" id="KW-1185">Reference proteome</keyword>
<dbReference type="InterPro" id="IPR000160">
    <property type="entry name" value="GGDEF_dom"/>
</dbReference>
<evidence type="ECO:0000256" key="1">
    <source>
        <dbReference type="ARBA" id="ARBA00012528"/>
    </source>
</evidence>
<dbReference type="GO" id="GO:0052621">
    <property type="term" value="F:diguanylate cyclase activity"/>
    <property type="evidence" value="ECO:0007669"/>
    <property type="project" value="UniProtKB-EC"/>
</dbReference>
<dbReference type="Gene3D" id="3.30.70.270">
    <property type="match status" value="1"/>
</dbReference>
<reference evidence="4 5" key="1">
    <citation type="submission" date="2018-09" db="EMBL/GenBank/DDBJ databases">
        <authorList>
            <person name="Zhu H."/>
        </authorList>
    </citation>
    <scope>NUCLEOTIDE SEQUENCE [LARGE SCALE GENOMIC DNA]</scope>
    <source>
        <strain evidence="4 5">K1S02-61</strain>
    </source>
</reference>
<dbReference type="Pfam" id="PF00990">
    <property type="entry name" value="GGDEF"/>
    <property type="match status" value="1"/>
</dbReference>
<dbReference type="SUPFAM" id="SSF55073">
    <property type="entry name" value="Nucleotide cyclase"/>
    <property type="match status" value="1"/>
</dbReference>
<evidence type="ECO:0000256" key="2">
    <source>
        <dbReference type="ARBA" id="ARBA00034247"/>
    </source>
</evidence>
<accession>A0A418XGK7</accession>
<proteinExistence type="predicted"/>
<evidence type="ECO:0000259" key="3">
    <source>
        <dbReference type="PROSITE" id="PS50887"/>
    </source>
</evidence>
<evidence type="ECO:0000313" key="4">
    <source>
        <dbReference type="EMBL" id="RJG11598.1"/>
    </source>
</evidence>
<dbReference type="PANTHER" id="PTHR45138">
    <property type="entry name" value="REGULATORY COMPONENTS OF SENSORY TRANSDUCTION SYSTEM"/>
    <property type="match status" value="1"/>
</dbReference>
<evidence type="ECO:0000313" key="5">
    <source>
        <dbReference type="Proteomes" id="UP000284006"/>
    </source>
</evidence>
<dbReference type="EC" id="2.7.7.65" evidence="1"/>
<comment type="caution">
    <text evidence="4">The sequence shown here is derived from an EMBL/GenBank/DDBJ whole genome shotgun (WGS) entry which is preliminary data.</text>
</comment>
<dbReference type="InterPro" id="IPR043128">
    <property type="entry name" value="Rev_trsase/Diguanyl_cyclase"/>
</dbReference>
<dbReference type="OrthoDB" id="9813903at2"/>
<dbReference type="SMART" id="SM00267">
    <property type="entry name" value="GGDEF"/>
    <property type="match status" value="1"/>
</dbReference>
<dbReference type="InterPro" id="IPR050469">
    <property type="entry name" value="Diguanylate_Cyclase"/>
</dbReference>
<feature type="domain" description="GGDEF" evidence="3">
    <location>
        <begin position="1"/>
        <end position="107"/>
    </location>
</feature>
<gene>
    <name evidence="4" type="ORF">D3872_18675</name>
</gene>
<dbReference type="CDD" id="cd01949">
    <property type="entry name" value="GGDEF"/>
    <property type="match status" value="1"/>
</dbReference>
<dbReference type="EMBL" id="QYUP01000145">
    <property type="protein sequence ID" value="RJG11598.1"/>
    <property type="molecule type" value="Genomic_DNA"/>
</dbReference>
<protein>
    <recommendedName>
        <fullName evidence="1">diguanylate cyclase</fullName>
        <ecNumber evidence="1">2.7.7.65</ecNumber>
    </recommendedName>
</protein>
<dbReference type="NCBIfam" id="TIGR00254">
    <property type="entry name" value="GGDEF"/>
    <property type="match status" value="1"/>
</dbReference>
<dbReference type="AlphaFoldDB" id="A0A418XGK7"/>
<name>A0A418XGK7_9BURK</name>
<organism evidence="4 5">
    <name type="scientific">Massilia cavernae</name>
    <dbReference type="NCBI Taxonomy" id="2320864"/>
    <lineage>
        <taxon>Bacteria</taxon>
        <taxon>Pseudomonadati</taxon>
        <taxon>Pseudomonadota</taxon>
        <taxon>Betaproteobacteria</taxon>
        <taxon>Burkholderiales</taxon>
        <taxon>Oxalobacteraceae</taxon>
        <taxon>Telluria group</taxon>
        <taxon>Massilia</taxon>
    </lineage>
</organism>
<dbReference type="PANTHER" id="PTHR45138:SF9">
    <property type="entry name" value="DIGUANYLATE CYCLASE DGCM-RELATED"/>
    <property type="match status" value="1"/>
</dbReference>
<comment type="catalytic activity">
    <reaction evidence="2">
        <text>2 GTP = 3',3'-c-di-GMP + 2 diphosphate</text>
        <dbReference type="Rhea" id="RHEA:24898"/>
        <dbReference type="ChEBI" id="CHEBI:33019"/>
        <dbReference type="ChEBI" id="CHEBI:37565"/>
        <dbReference type="ChEBI" id="CHEBI:58805"/>
        <dbReference type="EC" id="2.7.7.65"/>
    </reaction>
</comment>
<sequence length="109" mass="11998">MVLQAFANACKRVLRANDTLALWGGEEFLLLMPQTRAADAELIVNRILEHVNTTAFQFDGAPVMITFSAGVAERDPAETMGQAVMRADRAMYTAKTAGRNRVMREPQAV</sequence>
<dbReference type="InterPro" id="IPR029787">
    <property type="entry name" value="Nucleotide_cyclase"/>
</dbReference>
<dbReference type="PROSITE" id="PS50887">
    <property type="entry name" value="GGDEF"/>
    <property type="match status" value="1"/>
</dbReference>